<organism evidence="2 3">
    <name type="scientific">Liparis tanakae</name>
    <name type="common">Tanaka's snailfish</name>
    <dbReference type="NCBI Taxonomy" id="230148"/>
    <lineage>
        <taxon>Eukaryota</taxon>
        <taxon>Metazoa</taxon>
        <taxon>Chordata</taxon>
        <taxon>Craniata</taxon>
        <taxon>Vertebrata</taxon>
        <taxon>Euteleostomi</taxon>
        <taxon>Actinopterygii</taxon>
        <taxon>Neopterygii</taxon>
        <taxon>Teleostei</taxon>
        <taxon>Neoteleostei</taxon>
        <taxon>Acanthomorphata</taxon>
        <taxon>Eupercaria</taxon>
        <taxon>Perciformes</taxon>
        <taxon>Cottioidei</taxon>
        <taxon>Cottales</taxon>
        <taxon>Liparidae</taxon>
        <taxon>Liparis</taxon>
    </lineage>
</organism>
<evidence type="ECO:0000313" key="3">
    <source>
        <dbReference type="Proteomes" id="UP000314294"/>
    </source>
</evidence>
<feature type="region of interest" description="Disordered" evidence="1">
    <location>
        <begin position="47"/>
        <end position="104"/>
    </location>
</feature>
<protein>
    <submittedName>
        <fullName evidence="2">Uncharacterized protein</fullName>
    </submittedName>
</protein>
<dbReference type="AlphaFoldDB" id="A0A4Z2GS07"/>
<evidence type="ECO:0000256" key="1">
    <source>
        <dbReference type="SAM" id="MobiDB-lite"/>
    </source>
</evidence>
<dbReference type="Proteomes" id="UP000314294">
    <property type="component" value="Unassembled WGS sequence"/>
</dbReference>
<feature type="compositionally biased region" description="Low complexity" evidence="1">
    <location>
        <begin position="92"/>
        <end position="104"/>
    </location>
</feature>
<feature type="compositionally biased region" description="Basic and acidic residues" evidence="1">
    <location>
        <begin position="1"/>
        <end position="10"/>
    </location>
</feature>
<feature type="region of interest" description="Disordered" evidence="1">
    <location>
        <begin position="1"/>
        <end position="31"/>
    </location>
</feature>
<evidence type="ECO:0000313" key="2">
    <source>
        <dbReference type="EMBL" id="TNN55905.1"/>
    </source>
</evidence>
<feature type="compositionally biased region" description="Basic residues" evidence="1">
    <location>
        <begin position="12"/>
        <end position="21"/>
    </location>
</feature>
<name>A0A4Z2GS07_9TELE</name>
<reference evidence="2 3" key="1">
    <citation type="submission" date="2019-03" db="EMBL/GenBank/DDBJ databases">
        <title>First draft genome of Liparis tanakae, snailfish: a comprehensive survey of snailfish specific genes.</title>
        <authorList>
            <person name="Kim W."/>
            <person name="Song I."/>
            <person name="Jeong J.-H."/>
            <person name="Kim D."/>
            <person name="Kim S."/>
            <person name="Ryu S."/>
            <person name="Song J.Y."/>
            <person name="Lee S.K."/>
        </authorList>
    </citation>
    <scope>NUCLEOTIDE SEQUENCE [LARGE SCALE GENOMIC DNA]</scope>
    <source>
        <tissue evidence="2">Muscle</tissue>
    </source>
</reference>
<comment type="caution">
    <text evidence="2">The sequence shown here is derived from an EMBL/GenBank/DDBJ whole genome shotgun (WGS) entry which is preliminary data.</text>
</comment>
<sequence>MKRREEECRGLIKNRKRKKKNGQVYGGNKNSSIKCKDIKHTLLLETSRSPFLQSPLPHSKEAPTSSEGMRCFPLQDKRPPDKYSQKKRSGLRASSRAPRARAII</sequence>
<proteinExistence type="predicted"/>
<dbReference type="EMBL" id="SRLO01000443">
    <property type="protein sequence ID" value="TNN55905.1"/>
    <property type="molecule type" value="Genomic_DNA"/>
</dbReference>
<gene>
    <name evidence="2" type="ORF">EYF80_033904</name>
</gene>
<accession>A0A4Z2GS07</accession>
<keyword evidence="3" id="KW-1185">Reference proteome</keyword>
<feature type="compositionally biased region" description="Basic and acidic residues" evidence="1">
    <location>
        <begin position="75"/>
        <end position="84"/>
    </location>
</feature>